<gene>
    <name evidence="2" type="ORF">F2Q69_00039703</name>
</gene>
<evidence type="ECO:0000313" key="3">
    <source>
        <dbReference type="Proteomes" id="UP000712600"/>
    </source>
</evidence>
<evidence type="ECO:0000313" key="2">
    <source>
        <dbReference type="EMBL" id="KAF3504855.1"/>
    </source>
</evidence>
<evidence type="ECO:0000256" key="1">
    <source>
        <dbReference type="SAM" id="MobiDB-lite"/>
    </source>
</evidence>
<feature type="compositionally biased region" description="Acidic residues" evidence="1">
    <location>
        <begin position="41"/>
        <end position="57"/>
    </location>
</feature>
<name>A0A8S9NMU8_BRACR</name>
<organism evidence="2 3">
    <name type="scientific">Brassica cretica</name>
    <name type="common">Mustard</name>
    <dbReference type="NCBI Taxonomy" id="69181"/>
    <lineage>
        <taxon>Eukaryota</taxon>
        <taxon>Viridiplantae</taxon>
        <taxon>Streptophyta</taxon>
        <taxon>Embryophyta</taxon>
        <taxon>Tracheophyta</taxon>
        <taxon>Spermatophyta</taxon>
        <taxon>Magnoliopsida</taxon>
        <taxon>eudicotyledons</taxon>
        <taxon>Gunneridae</taxon>
        <taxon>Pentapetalae</taxon>
        <taxon>rosids</taxon>
        <taxon>malvids</taxon>
        <taxon>Brassicales</taxon>
        <taxon>Brassicaceae</taxon>
        <taxon>Brassiceae</taxon>
        <taxon>Brassica</taxon>
    </lineage>
</organism>
<dbReference type="AlphaFoldDB" id="A0A8S9NMU8"/>
<proteinExistence type="predicted"/>
<feature type="region of interest" description="Disordered" evidence="1">
    <location>
        <begin position="39"/>
        <end position="69"/>
    </location>
</feature>
<reference evidence="2" key="1">
    <citation type="submission" date="2019-12" db="EMBL/GenBank/DDBJ databases">
        <title>Genome sequencing and annotation of Brassica cretica.</title>
        <authorList>
            <person name="Studholme D.J."/>
            <person name="Sarris P."/>
        </authorList>
    </citation>
    <scope>NUCLEOTIDE SEQUENCE</scope>
    <source>
        <strain evidence="2">PFS-109/04</strain>
        <tissue evidence="2">Leaf</tissue>
    </source>
</reference>
<protein>
    <submittedName>
        <fullName evidence="2">Uncharacterized protein</fullName>
    </submittedName>
</protein>
<sequence>MEELKEWGKRGLVPPGARGILSCKSLTVPYLFLDESAKEDLDSDETISAEEDDEEEGSGLAKKNWVGFL</sequence>
<accession>A0A8S9NMU8</accession>
<dbReference type="EMBL" id="QGKX02001621">
    <property type="protein sequence ID" value="KAF3504855.1"/>
    <property type="molecule type" value="Genomic_DNA"/>
</dbReference>
<comment type="caution">
    <text evidence="2">The sequence shown here is derived from an EMBL/GenBank/DDBJ whole genome shotgun (WGS) entry which is preliminary data.</text>
</comment>
<dbReference type="Proteomes" id="UP000712600">
    <property type="component" value="Unassembled WGS sequence"/>
</dbReference>